<feature type="coiled-coil region" evidence="1">
    <location>
        <begin position="431"/>
        <end position="500"/>
    </location>
</feature>
<proteinExistence type="predicted"/>
<evidence type="ECO:0000313" key="4">
    <source>
        <dbReference type="EMBL" id="SCM21822.1"/>
    </source>
</evidence>
<dbReference type="InterPro" id="IPR011993">
    <property type="entry name" value="PH-like_dom_sf"/>
</dbReference>
<feature type="compositionally biased region" description="Polar residues" evidence="2">
    <location>
        <begin position="1"/>
        <end position="12"/>
    </location>
</feature>
<organism evidence="3 8">
    <name type="scientific">Plasmodium berghei</name>
    <dbReference type="NCBI Taxonomy" id="5821"/>
    <lineage>
        <taxon>Eukaryota</taxon>
        <taxon>Sar</taxon>
        <taxon>Alveolata</taxon>
        <taxon>Apicomplexa</taxon>
        <taxon>Aconoidasida</taxon>
        <taxon>Haemosporida</taxon>
        <taxon>Plasmodiidae</taxon>
        <taxon>Plasmodium</taxon>
        <taxon>Plasmodium (Vinckeia)</taxon>
    </lineage>
</organism>
<dbReference type="EMBL" id="LT608257">
    <property type="protein sequence ID" value="SCO61625.1"/>
    <property type="molecule type" value="Genomic_DNA"/>
</dbReference>
<protein>
    <recommendedName>
        <fullName evidence="13">PH domain-containing protein</fullName>
    </recommendedName>
</protein>
<dbReference type="VEuPathDB" id="PlasmoDB:PBANKA_0907700"/>
<dbReference type="EMBL" id="LT160029">
    <property type="protein sequence ID" value="CXI40567.1"/>
    <property type="molecule type" value="Genomic_DNA"/>
</dbReference>
<sequence>MNFKNHNNSDDNFNMEKQGGDKDVLDPLRKLKKERELLIQWSKKLKNNNSSFLNTDKLDIEEHNEKVYSSDNSLNEKKKKNEENYYITESDNNDKLSNNYQNNDNNKKNIQIYLNDDHFDKKLSKNNINFVYTNKKKPIKIVRKKNDISNSINLKNIDHGNDIGINKNDGQNYIGKFYNENILHKNIKNEHSFSDSSNGMSENLSEIVDHNKSYENRNINEYKTIDTYDSNSNIQINYQNKKKNRIEYKNDDILNYYEHSNNSKIVQNKGKNKSDEENEDNNSRWKENNYRYNIENYSGDKKEINKKKIKLTRKFENKESMNELHNIDKNEKNVKNIKNTDYHKFQRYDNISNSSRSDNDKTYHENPKNSNYHHYKSTINSANTYVPIPSIVNLKDDGSSTTLYSNNDASIESYKNNNGTILKNKEGTKFVTLLKEKVNILENKKEILNDRIKDIYDNTYTLMEIKEKDNLTIQHYELLIKNLEAKYNKLFNMYQELDEHRISYVDAYKEKQTKIENLSAIMQIKSEENLKLTQEINILTKKNEEMQGQIYEYIKDAEDKEKAFNEKKEEYFKLVNLLEKNKKENDQLKKEIDEKVKEINEIKKQNKNLKDENENLIGKQKNITKINSKNHDGGDFYIPKIDNLLCIINKMMQIFKLDEEDILKYSSYLKENSNIIKQKLQNNDNIYDDIINILNANMLDPIVNIVKKRDEEYSEHNKVMQIKFDDEILKMYETNINNVELANEYIEQLRNKITHISMQKDNIKKRTILLSNGQGRLNDKPIIKEIQKMNKGALIYKCKFHSFTHKPVLIYMKMINNRFITWSKNVKQKKFKKKNLIDIQDITSIEYGLNSRPVYWLIEKQNKEKLKQKKIKSNEFYNNPYRINPDKSFTIYTKKRAYDFFSSNGSTIATWVVGLGVLSYEYNKNSNIQSMSEFIIKRIQLKLKLYCIKMNITYTTLWKDAINKTQKELL</sequence>
<evidence type="ECO:0000313" key="12">
    <source>
        <dbReference type="Proteomes" id="UP000516480"/>
    </source>
</evidence>
<evidence type="ECO:0000313" key="11">
    <source>
        <dbReference type="Proteomes" id="UP000220214"/>
    </source>
</evidence>
<dbReference type="Proteomes" id="UP000516480">
    <property type="component" value="Chromosome 9"/>
</dbReference>
<evidence type="ECO:0000313" key="3">
    <source>
        <dbReference type="EMBL" id="CXI40567.1"/>
    </source>
</evidence>
<feature type="region of interest" description="Disordered" evidence="2">
    <location>
        <begin position="1"/>
        <end position="24"/>
    </location>
</feature>
<evidence type="ECO:0000313" key="9">
    <source>
        <dbReference type="Proteomes" id="UP000219860"/>
    </source>
</evidence>
<dbReference type="AlphaFoldDB" id="A0A0Y9WIH1"/>
<feature type="region of interest" description="Disordered" evidence="2">
    <location>
        <begin position="259"/>
        <end position="287"/>
    </location>
</feature>
<evidence type="ECO:0000313" key="5">
    <source>
        <dbReference type="EMBL" id="SCN25073.1"/>
    </source>
</evidence>
<accession>A0A0Y9WIH1</accession>
<dbReference type="EMBL" id="LT608273">
    <property type="protein sequence ID" value="SCO60094.1"/>
    <property type="molecule type" value="Genomic_DNA"/>
</dbReference>
<dbReference type="Proteomes" id="UP000219860">
    <property type="component" value="Chromosome 9"/>
</dbReference>
<feature type="coiled-coil region" evidence="1">
    <location>
        <begin position="529"/>
        <end position="622"/>
    </location>
</feature>
<evidence type="ECO:0008006" key="13">
    <source>
        <dbReference type="Google" id="ProtNLM"/>
    </source>
</evidence>
<dbReference type="Proteomes" id="UP000219974">
    <property type="component" value="Chromosome 9"/>
</dbReference>
<dbReference type="OMA" id="YENRNIN"/>
<gene>
    <name evidence="3" type="ORF">PBK173_000188200</name>
    <name evidence="5" type="ORF">PBNK65E_000179700</name>
    <name evidence="4" type="ORF">PBNK65NY_000179000</name>
    <name evidence="7" type="ORF">PBSP11A_000178700</name>
    <name evidence="6" type="ORF">PBSP11RLL_000178800</name>
</gene>
<keyword evidence="1" id="KW-0175">Coiled coil</keyword>
<reference evidence="3 8" key="1">
    <citation type="submission" date="2016-02" db="EMBL/GenBank/DDBJ databases">
        <authorList>
            <consortium name="Pathogen Informatics"/>
        </authorList>
    </citation>
    <scope>NUCLEOTIDE SEQUENCE [LARGE SCALE GENOMIC DNA]</scope>
    <source>
        <strain evidence="3 8">K173</strain>
        <strain evidence="4 12">NK65 ny</strain>
        <strain evidence="5 11">NK65e</strain>
        <strain evidence="7 9">SP11 Antwerpcl1</strain>
        <strain evidence="6 10">SP11 RLL</strain>
    </source>
</reference>
<evidence type="ECO:0000313" key="10">
    <source>
        <dbReference type="Proteomes" id="UP000219974"/>
    </source>
</evidence>
<dbReference type="EMBL" id="LT614635">
    <property type="protein sequence ID" value="SCN25073.1"/>
    <property type="molecule type" value="Genomic_DNA"/>
</dbReference>
<evidence type="ECO:0000313" key="6">
    <source>
        <dbReference type="EMBL" id="SCO60094.1"/>
    </source>
</evidence>
<feature type="region of interest" description="Disordered" evidence="2">
    <location>
        <begin position="348"/>
        <end position="372"/>
    </location>
</feature>
<evidence type="ECO:0000313" key="8">
    <source>
        <dbReference type="Proteomes" id="UP000069549"/>
    </source>
</evidence>
<evidence type="ECO:0000313" key="7">
    <source>
        <dbReference type="EMBL" id="SCO61625.1"/>
    </source>
</evidence>
<feature type="compositionally biased region" description="Basic and acidic residues" evidence="2">
    <location>
        <begin position="357"/>
        <end position="367"/>
    </location>
</feature>
<evidence type="ECO:0000256" key="2">
    <source>
        <dbReference type="SAM" id="MobiDB-lite"/>
    </source>
</evidence>
<name>A0A0Y9WIH1_PLABE</name>
<evidence type="ECO:0000256" key="1">
    <source>
        <dbReference type="SAM" id="Coils"/>
    </source>
</evidence>
<dbReference type="Gene3D" id="2.30.29.30">
    <property type="entry name" value="Pleckstrin-homology domain (PH domain)/Phosphotyrosine-binding domain (PTB)"/>
    <property type="match status" value="1"/>
</dbReference>
<dbReference type="OrthoDB" id="372199at2759"/>
<dbReference type="Proteomes" id="UP000220214">
    <property type="component" value="Chromosome 9"/>
</dbReference>
<dbReference type="Proteomes" id="UP000069549">
    <property type="component" value="Chromosome 9"/>
</dbReference>
<dbReference type="EMBL" id="LT608145">
    <property type="protein sequence ID" value="SCM21822.1"/>
    <property type="molecule type" value="Genomic_DNA"/>
</dbReference>